<dbReference type="Gene3D" id="3.40.50.300">
    <property type="entry name" value="P-loop containing nucleotide triphosphate hydrolases"/>
    <property type="match status" value="2"/>
</dbReference>
<dbReference type="GO" id="GO:0005524">
    <property type="term" value="F:ATP binding"/>
    <property type="evidence" value="ECO:0007669"/>
    <property type="project" value="InterPro"/>
</dbReference>
<dbReference type="EMBL" id="BOPG01000076">
    <property type="protein sequence ID" value="GIJ62214.1"/>
    <property type="molecule type" value="Genomic_DNA"/>
</dbReference>
<evidence type="ECO:0000313" key="3">
    <source>
        <dbReference type="Proteomes" id="UP000612585"/>
    </source>
</evidence>
<dbReference type="RefSeq" id="WP_204007731.1">
    <property type="nucleotide sequence ID" value="NZ_BOPG01000076.1"/>
</dbReference>
<dbReference type="AlphaFoldDB" id="A0A8J4E5K8"/>
<name>A0A8J4E5K8_9ACTN</name>
<sequence>MTAAAVRVCFYGPTGSGKTTVARHVAERYGAELVKASEPLHRLQRMFYEVLELPVDGQDGELLQFLAGKVERERPGWLAGSLTRRVREATSPVVVNDDCRANTYPAFEALGFVFVRVRSTPDAIARRRRADHTPVDPRHPVERGFEAFRMDHELDNSGAIEHTLAAVDELMDGLVPMHGSGVGHRVR</sequence>
<dbReference type="InterPro" id="IPR027417">
    <property type="entry name" value="P-loop_NTPase"/>
</dbReference>
<comment type="caution">
    <text evidence="2">The sequence shown here is derived from an EMBL/GenBank/DDBJ whole genome shotgun (WGS) entry which is preliminary data.</text>
</comment>
<dbReference type="Pfam" id="PF00004">
    <property type="entry name" value="AAA"/>
    <property type="match status" value="1"/>
</dbReference>
<reference evidence="2" key="1">
    <citation type="submission" date="2021-01" db="EMBL/GenBank/DDBJ databases">
        <title>Whole genome shotgun sequence of Virgisporangium aurantiacum NBRC 16421.</title>
        <authorList>
            <person name="Komaki H."/>
            <person name="Tamura T."/>
        </authorList>
    </citation>
    <scope>NUCLEOTIDE SEQUENCE</scope>
    <source>
        <strain evidence="2">NBRC 16421</strain>
    </source>
</reference>
<dbReference type="InterPro" id="IPR003959">
    <property type="entry name" value="ATPase_AAA_core"/>
</dbReference>
<organism evidence="2 3">
    <name type="scientific">Virgisporangium aurantiacum</name>
    <dbReference type="NCBI Taxonomy" id="175570"/>
    <lineage>
        <taxon>Bacteria</taxon>
        <taxon>Bacillati</taxon>
        <taxon>Actinomycetota</taxon>
        <taxon>Actinomycetes</taxon>
        <taxon>Micromonosporales</taxon>
        <taxon>Micromonosporaceae</taxon>
        <taxon>Virgisporangium</taxon>
    </lineage>
</organism>
<proteinExistence type="predicted"/>
<feature type="domain" description="ATPase AAA-type core" evidence="1">
    <location>
        <begin position="8"/>
        <end position="38"/>
    </location>
</feature>
<evidence type="ECO:0000259" key="1">
    <source>
        <dbReference type="Pfam" id="PF00004"/>
    </source>
</evidence>
<dbReference type="Proteomes" id="UP000612585">
    <property type="component" value="Unassembled WGS sequence"/>
</dbReference>
<keyword evidence="3" id="KW-1185">Reference proteome</keyword>
<accession>A0A8J4E5K8</accession>
<protein>
    <recommendedName>
        <fullName evidence="1">ATPase AAA-type core domain-containing protein</fullName>
    </recommendedName>
</protein>
<dbReference type="GO" id="GO:0016887">
    <property type="term" value="F:ATP hydrolysis activity"/>
    <property type="evidence" value="ECO:0007669"/>
    <property type="project" value="InterPro"/>
</dbReference>
<dbReference type="SUPFAM" id="SSF52540">
    <property type="entry name" value="P-loop containing nucleoside triphosphate hydrolases"/>
    <property type="match status" value="1"/>
</dbReference>
<evidence type="ECO:0000313" key="2">
    <source>
        <dbReference type="EMBL" id="GIJ62214.1"/>
    </source>
</evidence>
<gene>
    <name evidence="2" type="ORF">Vau01_097300</name>
</gene>